<dbReference type="Gene3D" id="3.40.50.410">
    <property type="entry name" value="von Willebrand factor, type A domain"/>
    <property type="match status" value="1"/>
</dbReference>
<reference evidence="7 8" key="1">
    <citation type="submission" date="2018-06" db="EMBL/GenBank/DDBJ databases">
        <title>Extensive metabolic versatility and redundancy in microbially diverse, dynamic hydrothermal sediments.</title>
        <authorList>
            <person name="Dombrowski N."/>
            <person name="Teske A."/>
            <person name="Baker B.J."/>
        </authorList>
    </citation>
    <scope>NUCLEOTIDE SEQUENCE [LARGE SCALE GENOMIC DNA]</scope>
    <source>
        <strain evidence="7">B36_G15</strain>
    </source>
</reference>
<evidence type="ECO:0000256" key="5">
    <source>
        <dbReference type="SAM" id="Phobius"/>
    </source>
</evidence>
<organism evidence="7 8">
    <name type="scientific">candidate division WOR-3 bacterium</name>
    <dbReference type="NCBI Taxonomy" id="2052148"/>
    <lineage>
        <taxon>Bacteria</taxon>
        <taxon>Bacteria division WOR-3</taxon>
    </lineage>
</organism>
<evidence type="ECO:0000256" key="2">
    <source>
        <dbReference type="ARBA" id="ARBA00022692"/>
    </source>
</evidence>
<feature type="transmembrane region" description="Helical" evidence="5">
    <location>
        <begin position="9"/>
        <end position="26"/>
    </location>
</feature>
<proteinExistence type="predicted"/>
<dbReference type="InterPro" id="IPR050768">
    <property type="entry name" value="UPF0353/GerABKA_families"/>
</dbReference>
<keyword evidence="2 5" id="KW-0812">Transmembrane</keyword>
<keyword evidence="3 5" id="KW-1133">Transmembrane helix</keyword>
<accession>A0A660SKD6</accession>
<dbReference type="Pfam" id="PF13519">
    <property type="entry name" value="VWA_2"/>
    <property type="match status" value="1"/>
</dbReference>
<evidence type="ECO:0000313" key="7">
    <source>
        <dbReference type="EMBL" id="RKX70586.1"/>
    </source>
</evidence>
<dbReference type="EMBL" id="QNBE01000034">
    <property type="protein sequence ID" value="RKX70586.1"/>
    <property type="molecule type" value="Genomic_DNA"/>
</dbReference>
<dbReference type="PANTHER" id="PTHR22550:SF5">
    <property type="entry name" value="LEUCINE ZIPPER PROTEIN 4"/>
    <property type="match status" value="1"/>
</dbReference>
<dbReference type="Proteomes" id="UP000268469">
    <property type="component" value="Unassembled WGS sequence"/>
</dbReference>
<dbReference type="InterPro" id="IPR002035">
    <property type="entry name" value="VWF_A"/>
</dbReference>
<feature type="transmembrane region" description="Helical" evidence="5">
    <location>
        <begin position="46"/>
        <end position="64"/>
    </location>
</feature>
<protein>
    <recommendedName>
        <fullName evidence="6">VWFA domain-containing protein</fullName>
    </recommendedName>
</protein>
<dbReference type="PROSITE" id="PS50234">
    <property type="entry name" value="VWFA"/>
    <property type="match status" value="1"/>
</dbReference>
<gene>
    <name evidence="7" type="ORF">DRP53_04440</name>
</gene>
<comment type="caution">
    <text evidence="7">The sequence shown here is derived from an EMBL/GenBank/DDBJ whole genome shotgun (WGS) entry which is preliminary data.</text>
</comment>
<dbReference type="InterPro" id="IPR036465">
    <property type="entry name" value="vWFA_dom_sf"/>
</dbReference>
<evidence type="ECO:0000313" key="8">
    <source>
        <dbReference type="Proteomes" id="UP000268469"/>
    </source>
</evidence>
<evidence type="ECO:0000256" key="3">
    <source>
        <dbReference type="ARBA" id="ARBA00022989"/>
    </source>
</evidence>
<dbReference type="PANTHER" id="PTHR22550">
    <property type="entry name" value="SPORE GERMINATION PROTEIN"/>
    <property type="match status" value="1"/>
</dbReference>
<keyword evidence="4 5" id="KW-0472">Membrane</keyword>
<feature type="non-terminal residue" evidence="7">
    <location>
        <position position="308"/>
    </location>
</feature>
<dbReference type="SUPFAM" id="SSF53300">
    <property type="entry name" value="vWA-like"/>
    <property type="match status" value="1"/>
</dbReference>
<dbReference type="SMART" id="SM00327">
    <property type="entry name" value="VWA"/>
    <property type="match status" value="1"/>
</dbReference>
<evidence type="ECO:0000259" key="6">
    <source>
        <dbReference type="PROSITE" id="PS50234"/>
    </source>
</evidence>
<keyword evidence="1" id="KW-1003">Cell membrane</keyword>
<evidence type="ECO:0000256" key="4">
    <source>
        <dbReference type="ARBA" id="ARBA00023136"/>
    </source>
</evidence>
<feature type="domain" description="VWFA" evidence="6">
    <location>
        <begin position="81"/>
        <end position="216"/>
    </location>
</feature>
<name>A0A660SKD6_UNCW3</name>
<evidence type="ECO:0000256" key="1">
    <source>
        <dbReference type="ARBA" id="ARBA00022475"/>
    </source>
</evidence>
<dbReference type="AlphaFoldDB" id="A0A660SKD6"/>
<sequence>MIRWANPELLYLLIAIPILTLFLFLSRRRLAYLNRLILGLNPSLRRLRWTLLLIAFGLLILAGARPKWGERMEIVKGRGVDLIIGLDVSKSMRATDVKPDRLTKAKTEILKILDELSGNRIGLITFAGDAWVLCPLTTDLEAVKLFLDLAEPGLVPLGGTELSKVLIKSLELFGEPKGRDQGLIIFTDGENLGADPLPILDEYRRRKIKVFTVGIGTPEGSTIPEYDRSGNFTGYKKDREGKLVYSRLGERLLLVIAKLTGGRYVRIESGFGPILDAIRRMKKGEMKAEEFVKYEERYQLFLLPGIIL</sequence>